<dbReference type="Pfam" id="PF04024">
    <property type="entry name" value="PspC"/>
    <property type="match status" value="1"/>
</dbReference>
<dbReference type="HOGENOM" id="CLU_143433_4_3_9"/>
<feature type="transmembrane region" description="Helical" evidence="6">
    <location>
        <begin position="33"/>
        <end position="57"/>
    </location>
</feature>
<protein>
    <submittedName>
        <fullName evidence="8">Putative membrane protein</fullName>
    </submittedName>
</protein>
<dbReference type="STRING" id="29343.CCDG5_0872"/>
<comment type="subcellular location">
    <subcellularLocation>
        <location evidence="1">Cell membrane</location>
        <topology evidence="1">Single-pass membrane protein</topology>
    </subcellularLocation>
</comment>
<reference evidence="9" key="1">
    <citation type="submission" date="2014-07" db="EMBL/GenBank/DDBJ databases">
        <authorList>
            <person name="Wibberg D."/>
        </authorList>
    </citation>
    <scope>NUCLEOTIDE SEQUENCE [LARGE SCALE GENOMIC DNA]</scope>
    <source>
        <strain evidence="9">DG5</strain>
    </source>
</reference>
<gene>
    <name evidence="8" type="ORF">CCDG5_0872</name>
</gene>
<dbReference type="PATRIC" id="fig|29343.3.peg.928"/>
<dbReference type="KEGG" id="ccel:CCDG5_0872"/>
<evidence type="ECO:0000256" key="5">
    <source>
        <dbReference type="ARBA" id="ARBA00023136"/>
    </source>
</evidence>
<evidence type="ECO:0000313" key="8">
    <source>
        <dbReference type="EMBL" id="CDZ23997.1"/>
    </source>
</evidence>
<keyword evidence="5 6" id="KW-0472">Membrane</keyword>
<sequence length="64" mass="6953">MKRLYRSTKNVMLCGVCGGIAEYIGTDPSLIRILWIILSIASIGTGILAYIACAIILPKDIEIN</sequence>
<keyword evidence="4 6" id="KW-1133">Transmembrane helix</keyword>
<keyword evidence="3 6" id="KW-0812">Transmembrane</keyword>
<dbReference type="GO" id="GO:0005886">
    <property type="term" value="C:plasma membrane"/>
    <property type="evidence" value="ECO:0007669"/>
    <property type="project" value="UniProtKB-SubCell"/>
</dbReference>
<evidence type="ECO:0000256" key="3">
    <source>
        <dbReference type="ARBA" id="ARBA00022692"/>
    </source>
</evidence>
<name>A0A078KNA9_9FIRM</name>
<evidence type="ECO:0000256" key="4">
    <source>
        <dbReference type="ARBA" id="ARBA00022989"/>
    </source>
</evidence>
<dbReference type="EMBL" id="LM995447">
    <property type="protein sequence ID" value="CDZ23997.1"/>
    <property type="molecule type" value="Genomic_DNA"/>
</dbReference>
<evidence type="ECO:0000259" key="7">
    <source>
        <dbReference type="Pfam" id="PF04024"/>
    </source>
</evidence>
<dbReference type="InterPro" id="IPR007168">
    <property type="entry name" value="Phageshock_PspC_N"/>
</dbReference>
<dbReference type="Proteomes" id="UP000032431">
    <property type="component" value="Chromosome I"/>
</dbReference>
<accession>A0A078KNA9</accession>
<keyword evidence="9" id="KW-1185">Reference proteome</keyword>
<evidence type="ECO:0000256" key="2">
    <source>
        <dbReference type="ARBA" id="ARBA00022475"/>
    </source>
</evidence>
<proteinExistence type="predicted"/>
<evidence type="ECO:0000256" key="1">
    <source>
        <dbReference type="ARBA" id="ARBA00004162"/>
    </source>
</evidence>
<feature type="domain" description="Phage shock protein PspC N-terminal" evidence="7">
    <location>
        <begin position="2"/>
        <end position="59"/>
    </location>
</feature>
<organism evidence="8 9">
    <name type="scientific">[Clostridium] cellulosi</name>
    <dbReference type="NCBI Taxonomy" id="29343"/>
    <lineage>
        <taxon>Bacteria</taxon>
        <taxon>Bacillati</taxon>
        <taxon>Bacillota</taxon>
        <taxon>Clostridia</taxon>
        <taxon>Eubacteriales</taxon>
        <taxon>Oscillospiraceae</taxon>
        <taxon>Oscillospiraceae incertae sedis</taxon>
    </lineage>
</organism>
<evidence type="ECO:0000313" key="9">
    <source>
        <dbReference type="Proteomes" id="UP000032431"/>
    </source>
</evidence>
<dbReference type="InterPro" id="IPR052027">
    <property type="entry name" value="PspC"/>
</dbReference>
<dbReference type="PANTHER" id="PTHR33885">
    <property type="entry name" value="PHAGE SHOCK PROTEIN C"/>
    <property type="match status" value="1"/>
</dbReference>
<evidence type="ECO:0000256" key="6">
    <source>
        <dbReference type="SAM" id="Phobius"/>
    </source>
</evidence>
<dbReference type="PANTHER" id="PTHR33885:SF3">
    <property type="entry name" value="PHAGE SHOCK PROTEIN C"/>
    <property type="match status" value="1"/>
</dbReference>
<dbReference type="AlphaFoldDB" id="A0A078KNA9"/>
<keyword evidence="2" id="KW-1003">Cell membrane</keyword>